<comment type="caution">
    <text evidence="2">The sequence shown here is derived from an EMBL/GenBank/DDBJ whole genome shotgun (WGS) entry which is preliminary data.</text>
</comment>
<evidence type="ECO:0000313" key="2">
    <source>
        <dbReference type="EMBL" id="PZD80238.1"/>
    </source>
</evidence>
<keyword evidence="1" id="KW-0812">Transmembrane</keyword>
<protein>
    <submittedName>
        <fullName evidence="2">Uncharacterized protein</fullName>
    </submittedName>
</protein>
<dbReference type="Proteomes" id="UP000248886">
    <property type="component" value="Unassembled WGS sequence"/>
</dbReference>
<organism evidence="2 3">
    <name type="scientific">Acidithiobacillus ferrooxidans</name>
    <name type="common">Thiobacillus ferrooxidans</name>
    <dbReference type="NCBI Taxonomy" id="920"/>
    <lineage>
        <taxon>Bacteria</taxon>
        <taxon>Pseudomonadati</taxon>
        <taxon>Pseudomonadota</taxon>
        <taxon>Acidithiobacillia</taxon>
        <taxon>Acidithiobacillales</taxon>
        <taxon>Acidithiobacillaceae</taxon>
        <taxon>Acidithiobacillus</taxon>
    </lineage>
</organism>
<dbReference type="OrthoDB" id="6400380at2"/>
<reference evidence="2 3" key="1">
    <citation type="submission" date="2018-06" db="EMBL/GenBank/DDBJ databases">
        <title>Draft sequence of Acidithiobacillus ferrooxidans CCM 4253.</title>
        <authorList>
            <person name="Moya-Beltran A."/>
            <person name="Castro M."/>
            <person name="Covarrubias P.C."/>
            <person name="Issotta F."/>
            <person name="Janiczek O."/>
            <person name="Mandl M."/>
            <person name="Kucera J."/>
            <person name="Quatrini R."/>
        </authorList>
    </citation>
    <scope>NUCLEOTIDE SEQUENCE [LARGE SCALE GENOMIC DNA]</scope>
    <source>
        <strain evidence="2 3">CCM 4253</strain>
    </source>
</reference>
<name>A0A2W1K0P4_ACIFR</name>
<dbReference type="AlphaFoldDB" id="A0A2W1K0P4"/>
<keyword evidence="1" id="KW-0472">Membrane</keyword>
<keyword evidence="1" id="KW-1133">Transmembrane helix</keyword>
<gene>
    <name evidence="2" type="ORF">DN052_13495</name>
</gene>
<dbReference type="RefSeq" id="WP_031571692.1">
    <property type="nucleotide sequence ID" value="NZ_AP025160.1"/>
</dbReference>
<proteinExistence type="predicted"/>
<feature type="transmembrane region" description="Helical" evidence="1">
    <location>
        <begin position="88"/>
        <end position="110"/>
    </location>
</feature>
<dbReference type="EMBL" id="QKQP01000007">
    <property type="protein sequence ID" value="PZD80238.1"/>
    <property type="molecule type" value="Genomic_DNA"/>
</dbReference>
<accession>A0A2W1K0P4</accession>
<sequence length="298" mass="32989">MSTEHFRITYDGPALDTHEMDVRDLAPALLSLADACDAASQALFGPKSKMVVNVKASFKTGSFGVDLTLASCVLQSTINWFAGKDGQGLANATAVLLGLGAFGGGVIAALKWLRGRKIHRIDIHGNKRILITEDEDQLEIEEYTLILLQHREFREKLEKALDPLNCDGIETIALGRDDSVDVTVSKKERGYFVTPPATDEILFSEERTQAFSIANLAFQDGNKWRLYDGQATVFVSIEDTDFLLRVNTDKESFAKSDVLICRVRVTQWQTDAGVKTDYAVLKVLEHKTHATQLKLPTV</sequence>
<evidence type="ECO:0000313" key="3">
    <source>
        <dbReference type="Proteomes" id="UP000248886"/>
    </source>
</evidence>
<evidence type="ECO:0000256" key="1">
    <source>
        <dbReference type="SAM" id="Phobius"/>
    </source>
</evidence>